<keyword evidence="7" id="KW-0472">Membrane</keyword>
<keyword evidence="3 5" id="KW-0378">Hydrolase</keyword>
<feature type="active site" description="Charge relay system" evidence="5">
    <location>
        <position position="105"/>
    </location>
</feature>
<evidence type="ECO:0000256" key="6">
    <source>
        <dbReference type="SAM" id="MobiDB-lite"/>
    </source>
</evidence>
<dbReference type="Gene3D" id="3.40.50.200">
    <property type="entry name" value="Peptidase S8/S53 domain"/>
    <property type="match status" value="1"/>
</dbReference>
<keyword evidence="11" id="KW-1185">Reference proteome</keyword>
<dbReference type="SUPFAM" id="SSF52743">
    <property type="entry name" value="Subtilisin-like"/>
    <property type="match status" value="1"/>
</dbReference>
<dbReference type="PANTHER" id="PTHR43806:SF11">
    <property type="entry name" value="CEREVISIN-RELATED"/>
    <property type="match status" value="1"/>
</dbReference>
<keyword evidence="4 5" id="KW-0720">Serine protease</keyword>
<sequence length="412" mass="40601">MRAMRNVMKGRGAGLVLAVAVALPATVGPAYALPAAPAAPSAGPGADGPGATLLPPLPVRLGEGNPCTGASDRTAAGTAWSQTALGLSRAQRISRGGGVTVAVVDSGVASGVPSLSGRVEAVGGADEDCLGHGTFAAGLIAAAPEKGSGITGVAPQAEILALSGTDDRGAPSPARVAAGIRTAADRGAQVIYVGQALRTGKAELTAAVAHATRRDALVVAPAAPDAVPREELGPDGEMPEGPYWPAAAPGALAVVDFGPGGARQENAPPAHDPELSAPGSEVVSVGPEGSGHYIGSGASLAAAGVAGAAALVRAYHPELTAEEVTRRLLDTAYPSDIPRLDPYAALSLLGDRTAPPAHTPAPAQMPPATDPTPHNRALTIAAAALAAVLLLAALAAVIPRGRTRNWHPPTTP</sequence>
<evidence type="ECO:0000256" key="7">
    <source>
        <dbReference type="SAM" id="Phobius"/>
    </source>
</evidence>
<feature type="region of interest" description="Disordered" evidence="6">
    <location>
        <begin position="350"/>
        <end position="374"/>
    </location>
</feature>
<keyword evidence="8" id="KW-0732">Signal</keyword>
<dbReference type="InterPro" id="IPR036852">
    <property type="entry name" value="Peptidase_S8/S53_dom_sf"/>
</dbReference>
<keyword evidence="7" id="KW-0812">Transmembrane</keyword>
<protein>
    <submittedName>
        <fullName evidence="10">Peptidase</fullName>
    </submittedName>
</protein>
<dbReference type="InterPro" id="IPR050131">
    <property type="entry name" value="Peptidase_S8_subtilisin-like"/>
</dbReference>
<comment type="similarity">
    <text evidence="1 5">Belongs to the peptidase S8 family.</text>
</comment>
<feature type="compositionally biased region" description="Pro residues" evidence="6">
    <location>
        <begin position="357"/>
        <end position="370"/>
    </location>
</feature>
<reference evidence="10 11" key="1">
    <citation type="submission" date="2017-09" db="EMBL/GenBank/DDBJ databases">
        <authorList>
            <person name="Zhang H."/>
            <person name="Hu S."/>
            <person name="Xu J."/>
            <person name="He Z."/>
        </authorList>
    </citation>
    <scope>NUCLEOTIDE SEQUENCE [LARGE SCALE GENOMIC DNA]</scope>
    <source>
        <strain evidence="10 11">TXX3120</strain>
    </source>
</reference>
<keyword evidence="2 5" id="KW-0645">Protease</keyword>
<feature type="signal peptide" evidence="8">
    <location>
        <begin position="1"/>
        <end position="32"/>
    </location>
</feature>
<name>A0A494V0Y9_9ACTN</name>
<evidence type="ECO:0000256" key="3">
    <source>
        <dbReference type="ARBA" id="ARBA00022801"/>
    </source>
</evidence>
<feature type="domain" description="Peptidase S8/S53" evidence="9">
    <location>
        <begin position="96"/>
        <end position="332"/>
    </location>
</feature>
<evidence type="ECO:0000256" key="2">
    <source>
        <dbReference type="ARBA" id="ARBA00022670"/>
    </source>
</evidence>
<accession>A0A494V0Y9</accession>
<feature type="transmembrane region" description="Helical" evidence="7">
    <location>
        <begin position="377"/>
        <end position="398"/>
    </location>
</feature>
<evidence type="ECO:0000256" key="5">
    <source>
        <dbReference type="PROSITE-ProRule" id="PRU01240"/>
    </source>
</evidence>
<dbReference type="GO" id="GO:0006508">
    <property type="term" value="P:proteolysis"/>
    <property type="evidence" value="ECO:0007669"/>
    <property type="project" value="UniProtKB-KW"/>
</dbReference>
<evidence type="ECO:0000313" key="10">
    <source>
        <dbReference type="EMBL" id="AYL38366.1"/>
    </source>
</evidence>
<dbReference type="PANTHER" id="PTHR43806">
    <property type="entry name" value="PEPTIDASE S8"/>
    <property type="match status" value="1"/>
</dbReference>
<evidence type="ECO:0000256" key="4">
    <source>
        <dbReference type="ARBA" id="ARBA00022825"/>
    </source>
</evidence>
<feature type="region of interest" description="Disordered" evidence="6">
    <location>
        <begin position="259"/>
        <end position="283"/>
    </location>
</feature>
<evidence type="ECO:0000313" key="11">
    <source>
        <dbReference type="Proteomes" id="UP000282170"/>
    </source>
</evidence>
<gene>
    <name evidence="10" type="ORF">CNQ36_24955</name>
</gene>
<dbReference type="KEGG" id="sfug:CNQ36_24955"/>
<evidence type="ECO:0000256" key="1">
    <source>
        <dbReference type="ARBA" id="ARBA00011073"/>
    </source>
</evidence>
<dbReference type="InterPro" id="IPR015500">
    <property type="entry name" value="Peptidase_S8_subtilisin-rel"/>
</dbReference>
<proteinExistence type="inferred from homology"/>
<feature type="region of interest" description="Disordered" evidence="6">
    <location>
        <begin position="37"/>
        <end position="73"/>
    </location>
</feature>
<keyword evidence="7" id="KW-1133">Transmembrane helix</keyword>
<evidence type="ECO:0000256" key="8">
    <source>
        <dbReference type="SAM" id="SignalP"/>
    </source>
</evidence>
<dbReference type="InterPro" id="IPR000209">
    <property type="entry name" value="Peptidase_S8/S53_dom"/>
</dbReference>
<dbReference type="PRINTS" id="PR00723">
    <property type="entry name" value="SUBTILISIN"/>
</dbReference>
<evidence type="ECO:0000259" key="9">
    <source>
        <dbReference type="Pfam" id="PF00082"/>
    </source>
</evidence>
<dbReference type="Pfam" id="PF00082">
    <property type="entry name" value="Peptidase_S8"/>
    <property type="match status" value="1"/>
</dbReference>
<feature type="active site" description="Charge relay system" evidence="5">
    <location>
        <position position="132"/>
    </location>
</feature>
<feature type="chain" id="PRO_5019862894" evidence="8">
    <location>
        <begin position="33"/>
        <end position="412"/>
    </location>
</feature>
<dbReference type="Proteomes" id="UP000282170">
    <property type="component" value="Chromosome"/>
</dbReference>
<dbReference type="PROSITE" id="PS51892">
    <property type="entry name" value="SUBTILASE"/>
    <property type="match status" value="1"/>
</dbReference>
<feature type="active site" description="Charge relay system" evidence="5">
    <location>
        <position position="299"/>
    </location>
</feature>
<organism evidence="10 11">
    <name type="scientific">Streptomyces fungicidicus</name>
    <dbReference type="NCBI Taxonomy" id="68203"/>
    <lineage>
        <taxon>Bacteria</taxon>
        <taxon>Bacillati</taxon>
        <taxon>Actinomycetota</taxon>
        <taxon>Actinomycetes</taxon>
        <taxon>Kitasatosporales</taxon>
        <taxon>Streptomycetaceae</taxon>
        <taxon>Streptomyces</taxon>
    </lineage>
</organism>
<dbReference type="AlphaFoldDB" id="A0A494V0Y9"/>
<feature type="compositionally biased region" description="Low complexity" evidence="6">
    <location>
        <begin position="37"/>
        <end position="54"/>
    </location>
</feature>
<dbReference type="GO" id="GO:0004252">
    <property type="term" value="F:serine-type endopeptidase activity"/>
    <property type="evidence" value="ECO:0007669"/>
    <property type="project" value="UniProtKB-UniRule"/>
</dbReference>
<dbReference type="EMBL" id="CP023407">
    <property type="protein sequence ID" value="AYL38366.1"/>
    <property type="molecule type" value="Genomic_DNA"/>
</dbReference>